<dbReference type="GO" id="GO:0005829">
    <property type="term" value="C:cytosol"/>
    <property type="evidence" value="ECO:0007669"/>
    <property type="project" value="TreeGrafter"/>
</dbReference>
<dbReference type="CDD" id="cd00448">
    <property type="entry name" value="YjgF_YER057c_UK114_family"/>
    <property type="match status" value="1"/>
</dbReference>
<dbReference type="EMBL" id="QLII01000001">
    <property type="protein sequence ID" value="RAI78575.1"/>
    <property type="molecule type" value="Genomic_DNA"/>
</dbReference>
<dbReference type="FunFam" id="3.30.1330.40:FF:000001">
    <property type="entry name" value="L-PSP family endoribonuclease"/>
    <property type="match status" value="1"/>
</dbReference>
<evidence type="ECO:0000313" key="3">
    <source>
        <dbReference type="Proteomes" id="UP000249016"/>
    </source>
</evidence>
<comment type="caution">
    <text evidence="2">The sequence shown here is derived from an EMBL/GenBank/DDBJ whole genome shotgun (WGS) entry which is preliminary data.</text>
</comment>
<dbReference type="RefSeq" id="WP_111350528.1">
    <property type="nucleotide sequence ID" value="NZ_QLII01000001.1"/>
</dbReference>
<reference evidence="2 3" key="1">
    <citation type="submission" date="2018-06" db="EMBL/GenBank/DDBJ databases">
        <title>Spirosoma sp. HMF3257 Genome sequencing and assembly.</title>
        <authorList>
            <person name="Kang H."/>
            <person name="Cha I."/>
            <person name="Kim H."/>
            <person name="Kang J."/>
            <person name="Joh K."/>
        </authorList>
    </citation>
    <scope>NUCLEOTIDE SEQUENCE [LARGE SCALE GENOMIC DNA]</scope>
    <source>
        <strain evidence="2 3">HMF3257</strain>
    </source>
</reference>
<proteinExistence type="inferred from homology"/>
<dbReference type="Gene3D" id="3.30.1330.40">
    <property type="entry name" value="RutC-like"/>
    <property type="match status" value="1"/>
</dbReference>
<dbReference type="InterPro" id="IPR006056">
    <property type="entry name" value="RidA"/>
</dbReference>
<dbReference type="GO" id="GO:0019239">
    <property type="term" value="F:deaminase activity"/>
    <property type="evidence" value="ECO:0007669"/>
    <property type="project" value="TreeGrafter"/>
</dbReference>
<sequence>MTFIQTPDAPAPGGHYSQAVVHNGLVYLSGILPITPTGQKLSDASIAEQMEQILANLDAILLASGSQRTNVLKVTVYVSDISAWGTVNQLYTQFFGEHRPARSVVPVGPLHYGLSIELEAIATI</sequence>
<evidence type="ECO:0000256" key="1">
    <source>
        <dbReference type="ARBA" id="ARBA00010552"/>
    </source>
</evidence>
<dbReference type="InterPro" id="IPR006175">
    <property type="entry name" value="YjgF/YER057c/UK114"/>
</dbReference>
<gene>
    <name evidence="2" type="ORF">HMF3257_23525</name>
</gene>
<name>A0A327NV63_9BACT</name>
<dbReference type="NCBIfam" id="TIGR00004">
    <property type="entry name" value="Rid family detoxifying hydrolase"/>
    <property type="match status" value="1"/>
</dbReference>
<dbReference type="AlphaFoldDB" id="A0A327NV63"/>
<protein>
    <submittedName>
        <fullName evidence="2">RidA family protein</fullName>
    </submittedName>
</protein>
<dbReference type="PANTHER" id="PTHR11803">
    <property type="entry name" value="2-IMINOBUTANOATE/2-IMINOPROPANOATE DEAMINASE RIDA"/>
    <property type="match status" value="1"/>
</dbReference>
<comment type="similarity">
    <text evidence="1">Belongs to the RutC family.</text>
</comment>
<evidence type="ECO:0000313" key="2">
    <source>
        <dbReference type="EMBL" id="RAI78575.1"/>
    </source>
</evidence>
<dbReference type="OrthoDB" id="9803101at2"/>
<organism evidence="2 3">
    <name type="scientific">Spirosoma telluris</name>
    <dbReference type="NCBI Taxonomy" id="2183553"/>
    <lineage>
        <taxon>Bacteria</taxon>
        <taxon>Pseudomonadati</taxon>
        <taxon>Bacteroidota</taxon>
        <taxon>Cytophagia</taxon>
        <taxon>Cytophagales</taxon>
        <taxon>Cytophagaceae</taxon>
        <taxon>Spirosoma</taxon>
    </lineage>
</organism>
<dbReference type="SUPFAM" id="SSF55298">
    <property type="entry name" value="YjgF-like"/>
    <property type="match status" value="1"/>
</dbReference>
<dbReference type="Proteomes" id="UP000249016">
    <property type="component" value="Unassembled WGS sequence"/>
</dbReference>
<dbReference type="PANTHER" id="PTHR11803:SF58">
    <property type="entry name" value="PROTEIN HMF1-RELATED"/>
    <property type="match status" value="1"/>
</dbReference>
<keyword evidence="3" id="KW-1185">Reference proteome</keyword>
<accession>A0A327NV63</accession>
<dbReference type="Pfam" id="PF01042">
    <property type="entry name" value="Ribonuc_L-PSP"/>
    <property type="match status" value="1"/>
</dbReference>
<dbReference type="InterPro" id="IPR035959">
    <property type="entry name" value="RutC-like_sf"/>
</dbReference>